<dbReference type="InterPro" id="IPR005000">
    <property type="entry name" value="Aldolase/citrate-lyase_domain"/>
</dbReference>
<reference evidence="8" key="1">
    <citation type="submission" date="2021-06" db="EMBL/GenBank/DDBJ databases">
        <authorList>
            <person name="Arsene-Ploetze F."/>
        </authorList>
    </citation>
    <scope>NUCLEOTIDE SEQUENCE</scope>
    <source>
        <strain evidence="8">SBRY1</strain>
    </source>
</reference>
<gene>
    <name evidence="8" type="primary">mclA</name>
    <name evidence="8" type="ORF">SBRY_11180</name>
</gene>
<evidence type="ECO:0000259" key="7">
    <source>
        <dbReference type="Pfam" id="PF03328"/>
    </source>
</evidence>
<dbReference type="GO" id="GO:0047777">
    <property type="term" value="F:(S)-citramalyl-CoA lyase activity"/>
    <property type="evidence" value="ECO:0007669"/>
    <property type="project" value="UniProtKB-EC"/>
</dbReference>
<dbReference type="SUPFAM" id="SSF51621">
    <property type="entry name" value="Phosphoenolpyruvate/pyruvate domain"/>
    <property type="match status" value="1"/>
</dbReference>
<evidence type="ECO:0000256" key="5">
    <source>
        <dbReference type="PIRSR" id="PIRSR015582-2"/>
    </source>
</evidence>
<proteinExistence type="predicted"/>
<comment type="caution">
    <text evidence="8">The sequence shown here is derived from an EMBL/GenBank/DDBJ whole genome shotgun (WGS) entry which is preliminary data.</text>
</comment>
<evidence type="ECO:0000256" key="3">
    <source>
        <dbReference type="ARBA" id="ARBA00022842"/>
    </source>
</evidence>
<feature type="binding site" evidence="4">
    <location>
        <position position="91"/>
    </location>
    <ligand>
        <name>substrate</name>
    </ligand>
</feature>
<evidence type="ECO:0000256" key="4">
    <source>
        <dbReference type="PIRSR" id="PIRSR015582-1"/>
    </source>
</evidence>
<dbReference type="GO" id="GO:0006107">
    <property type="term" value="P:oxaloacetate metabolic process"/>
    <property type="evidence" value="ECO:0007669"/>
    <property type="project" value="TreeGrafter"/>
</dbReference>
<dbReference type="EMBL" id="CAJVAX010000001">
    <property type="protein sequence ID" value="CAG7608820.1"/>
    <property type="molecule type" value="Genomic_DNA"/>
</dbReference>
<protein>
    <submittedName>
        <fullName evidence="8">Malyl-CoA/beta-methylmalyl-CoA/citramalyl-CoA lyase</fullName>
        <ecNumber evidence="8">4.1.3.24</ecNumber>
        <ecNumber evidence="8">4.1.3.25</ecNumber>
    </submittedName>
</protein>
<dbReference type="PANTHER" id="PTHR32308">
    <property type="entry name" value="LYASE BETA SUBUNIT, PUTATIVE (AFU_ORTHOLOGUE AFUA_4G13030)-RELATED"/>
    <property type="match status" value="1"/>
</dbReference>
<feature type="binding site" evidence="4">
    <location>
        <position position="156"/>
    </location>
    <ligand>
        <name>substrate</name>
    </ligand>
</feature>
<feature type="binding site" evidence="5">
    <location>
        <position position="156"/>
    </location>
    <ligand>
        <name>Mg(2+)</name>
        <dbReference type="ChEBI" id="CHEBI:18420"/>
    </ligand>
</feature>
<evidence type="ECO:0000256" key="2">
    <source>
        <dbReference type="ARBA" id="ARBA00022723"/>
    </source>
</evidence>
<organism evidence="8 9">
    <name type="scientific">Actinacidiphila bryophytorum</name>
    <dbReference type="NCBI Taxonomy" id="1436133"/>
    <lineage>
        <taxon>Bacteria</taxon>
        <taxon>Bacillati</taxon>
        <taxon>Actinomycetota</taxon>
        <taxon>Actinomycetes</taxon>
        <taxon>Kitasatosporales</taxon>
        <taxon>Streptomycetaceae</taxon>
        <taxon>Actinacidiphila</taxon>
    </lineage>
</organism>
<feature type="binding site" evidence="5">
    <location>
        <position position="183"/>
    </location>
    <ligand>
        <name>Mg(2+)</name>
        <dbReference type="ChEBI" id="CHEBI:18420"/>
    </ligand>
</feature>
<feature type="domain" description="HpcH/HpaI aldolase/citrate lyase" evidence="7">
    <location>
        <begin position="32"/>
        <end position="194"/>
    </location>
</feature>
<dbReference type="InterPro" id="IPR015813">
    <property type="entry name" value="Pyrv/PenolPyrv_kinase-like_dom"/>
</dbReference>
<dbReference type="GO" id="GO:0000287">
    <property type="term" value="F:magnesium ion binding"/>
    <property type="evidence" value="ECO:0007669"/>
    <property type="project" value="TreeGrafter"/>
</dbReference>
<dbReference type="Proteomes" id="UP001153328">
    <property type="component" value="Unassembled WGS sequence"/>
</dbReference>
<accession>A0A9W4ECK3</accession>
<comment type="cofactor">
    <cofactor evidence="1">
        <name>Mg(2+)</name>
        <dbReference type="ChEBI" id="CHEBI:18420"/>
    </cofactor>
</comment>
<name>A0A9W4ECK3_9ACTN</name>
<keyword evidence="8" id="KW-0456">Lyase</keyword>
<keyword evidence="2 5" id="KW-0479">Metal-binding</keyword>
<dbReference type="PANTHER" id="PTHR32308:SF10">
    <property type="entry name" value="CITRATE LYASE SUBUNIT BETA"/>
    <property type="match status" value="1"/>
</dbReference>
<evidence type="ECO:0000313" key="8">
    <source>
        <dbReference type="EMBL" id="CAG7608820.1"/>
    </source>
</evidence>
<dbReference type="PIRSF" id="PIRSF015582">
    <property type="entry name" value="Cit_lyase_B"/>
    <property type="match status" value="1"/>
</dbReference>
<evidence type="ECO:0000313" key="9">
    <source>
        <dbReference type="Proteomes" id="UP001153328"/>
    </source>
</evidence>
<dbReference type="Gene3D" id="3.20.20.60">
    <property type="entry name" value="Phosphoenolpyruvate-binding domains"/>
    <property type="match status" value="1"/>
</dbReference>
<dbReference type="EC" id="4.1.3.24" evidence="8"/>
<dbReference type="InterPro" id="IPR040442">
    <property type="entry name" value="Pyrv_kinase-like_dom_sf"/>
</dbReference>
<keyword evidence="9" id="KW-1185">Reference proteome</keyword>
<feature type="region of interest" description="Disordered" evidence="6">
    <location>
        <begin position="197"/>
        <end position="219"/>
    </location>
</feature>
<dbReference type="RefSeq" id="WP_205043500.1">
    <property type="nucleotide sequence ID" value="NZ_CAJVAX010000001.1"/>
</dbReference>
<keyword evidence="3 5" id="KW-0460">Magnesium</keyword>
<dbReference type="InterPro" id="IPR011206">
    <property type="entry name" value="Citrate_lyase_beta/mcl1/mcl2"/>
</dbReference>
<dbReference type="AlphaFoldDB" id="A0A9W4ECK3"/>
<evidence type="ECO:0000256" key="6">
    <source>
        <dbReference type="SAM" id="MobiDB-lite"/>
    </source>
</evidence>
<sequence>MRSAKDFFRPLAVGAPAPPREVPFRPSRMIHFFDPGNEKMAAKVPALAPQVDVLLGNLEDAVAADRKEAARAGLVSVARATDFGATQLWTRVNSLDSPWALDDLVTLVTEIGDKLDVVMVPKVEGAHDIHYVDRLLAQLEARAGLRRPILVHAILETAAGVAAVEEIAAASPRMQGISLGPADLAASRRMKTTRVGGGHPGYLVREDPPPTFGGGTPSDAPRVTYQQDLWHYTIARMVDACAAHDILPYYGPFGDIQDVTACEDQFRNAFLLGCVGAWSLHPVQIDIAKRVFSPAPEDVAWARQVIEAMGDGTGAVMIDGKMQDDATFKQCQVVVGLADALAERDPQLAASYAAADKVARR</sequence>
<evidence type="ECO:0000256" key="1">
    <source>
        <dbReference type="ARBA" id="ARBA00001946"/>
    </source>
</evidence>
<dbReference type="EC" id="4.1.3.25" evidence="8"/>
<dbReference type="Pfam" id="PF03328">
    <property type="entry name" value="HpcH_HpaI"/>
    <property type="match status" value="1"/>
</dbReference>